<evidence type="ECO:0000313" key="12">
    <source>
        <dbReference type="EMBL" id="SOB58247.1"/>
    </source>
</evidence>
<evidence type="ECO:0000259" key="11">
    <source>
        <dbReference type="Pfam" id="PF22640"/>
    </source>
</evidence>
<keyword evidence="6" id="KW-0342">GTP-binding</keyword>
<dbReference type="SUPFAM" id="SSF51182">
    <property type="entry name" value="RmlC-like cupins"/>
    <property type="match status" value="1"/>
</dbReference>
<dbReference type="InterPro" id="IPR005835">
    <property type="entry name" value="NTP_transferase_dom"/>
</dbReference>
<keyword evidence="13" id="KW-1185">Reference proteome</keyword>
<evidence type="ECO:0000256" key="6">
    <source>
        <dbReference type="ARBA" id="ARBA00023134"/>
    </source>
</evidence>
<dbReference type="InterPro" id="IPR029044">
    <property type="entry name" value="Nucleotide-diphossugar_trans"/>
</dbReference>
<dbReference type="GO" id="GO:0009298">
    <property type="term" value="P:GDP-mannose biosynthetic process"/>
    <property type="evidence" value="ECO:0007669"/>
    <property type="project" value="TreeGrafter"/>
</dbReference>
<dbReference type="CDD" id="cd02213">
    <property type="entry name" value="cupin_PMI_typeII_C"/>
    <property type="match status" value="1"/>
</dbReference>
<dbReference type="FunFam" id="3.90.550.10:FF:000046">
    <property type="entry name" value="Mannose-1-phosphate guanylyltransferase (GDP)"/>
    <property type="match status" value="1"/>
</dbReference>
<dbReference type="EC" id="2.7.7.13" evidence="2"/>
<dbReference type="InterPro" id="IPR054566">
    <property type="entry name" value="ManC/GMP-like_b-helix"/>
</dbReference>
<evidence type="ECO:0000256" key="7">
    <source>
        <dbReference type="ARBA" id="ARBA00047343"/>
    </source>
</evidence>
<accession>A0A2C8F746</accession>
<dbReference type="EMBL" id="LT907975">
    <property type="protein sequence ID" value="SOB58247.1"/>
    <property type="molecule type" value="Genomic_DNA"/>
</dbReference>
<comment type="similarity">
    <text evidence="1 8">Belongs to the mannose-6-phosphate isomerase type 2 family.</text>
</comment>
<sequence>MIQPVILCGGKGTRLWPLSRTLYPKQFIEVSEGRVLFGDALERCTSLGETTAPIVVCNSEHRFLVAEEMRQRGIDGKLVLEPVGRNTAPAVALAALMADPDSIMLVAPADHAIDDLKAFRTAVEAGYERAKQDHFVCFGIVPDAPNTGYGYIQQGESVDGSVCRVRQFVEKPDLATAEEYVQSGDYLWNSGIFMFRAARYLDALEEFAPEMLRQCRKAVEGSFEDLDFTCLDREAFEQCPSDSIDYAVMEKIQDIEVVPFGKSWQDLGTWSSLHDINPKDANGNSALGDVLLEDTKNCYVRSSGRLVVTLGLEDITVVETPDAVLVAANDKLDGMKDVVNRLKAANRTETEAHLTVYRPWGSFECITMEDRFQVKRIVVKPGEVLSLQKHFHRAEHWVVVKGTAKVVNGDHEEILSEDQSTYIPLGNVHRLENPGKIPLELIEVQTGSYLGEDDIVRFKDKYKR</sequence>
<keyword evidence="4 12" id="KW-0548">Nucleotidyltransferase</keyword>
<dbReference type="InterPro" id="IPR014710">
    <property type="entry name" value="RmlC-like_jellyroll"/>
</dbReference>
<dbReference type="GO" id="GO:0005525">
    <property type="term" value="F:GTP binding"/>
    <property type="evidence" value="ECO:0007669"/>
    <property type="project" value="UniProtKB-KW"/>
</dbReference>
<evidence type="ECO:0000256" key="2">
    <source>
        <dbReference type="ARBA" id="ARBA00012387"/>
    </source>
</evidence>
<keyword evidence="5" id="KW-0547">Nucleotide-binding</keyword>
<dbReference type="AlphaFoldDB" id="A0A2C8F746"/>
<dbReference type="InterPro" id="IPR011051">
    <property type="entry name" value="RmlC_Cupin_sf"/>
</dbReference>
<dbReference type="PANTHER" id="PTHR46390">
    <property type="entry name" value="MANNOSE-1-PHOSPHATE GUANYLYLTRANSFERASE"/>
    <property type="match status" value="1"/>
</dbReference>
<dbReference type="RefSeq" id="WP_097011343.1">
    <property type="nucleotide sequence ID" value="NZ_LT907975.1"/>
</dbReference>
<feature type="domain" description="Nucleotidyl transferase" evidence="9">
    <location>
        <begin position="4"/>
        <end position="281"/>
    </location>
</feature>
<dbReference type="Proteomes" id="UP000219215">
    <property type="component" value="Chromosome DPRO"/>
</dbReference>
<dbReference type="KEGG" id="pprf:DPRO_1355"/>
<dbReference type="Pfam" id="PF22640">
    <property type="entry name" value="ManC_GMP_beta-helix"/>
    <property type="match status" value="1"/>
</dbReference>
<organism evidence="12 13">
    <name type="scientific">Pseudodesulfovibrio profundus</name>
    <dbReference type="NCBI Taxonomy" id="57320"/>
    <lineage>
        <taxon>Bacteria</taxon>
        <taxon>Pseudomonadati</taxon>
        <taxon>Thermodesulfobacteriota</taxon>
        <taxon>Desulfovibrionia</taxon>
        <taxon>Desulfovibrionales</taxon>
        <taxon>Desulfovibrionaceae</taxon>
    </lineage>
</organism>
<name>A0A2C8F746_9BACT</name>
<evidence type="ECO:0000259" key="10">
    <source>
        <dbReference type="Pfam" id="PF01050"/>
    </source>
</evidence>
<reference evidence="13" key="1">
    <citation type="submission" date="2017-09" db="EMBL/GenBank/DDBJ databases">
        <authorList>
            <person name="Regsiter A."/>
            <person name="William W."/>
        </authorList>
    </citation>
    <scope>NUCLEOTIDE SEQUENCE [LARGE SCALE GENOMIC DNA]</scope>
    <source>
        <strain evidence="13">500-1</strain>
    </source>
</reference>
<dbReference type="PANTHER" id="PTHR46390:SF1">
    <property type="entry name" value="MANNOSE-1-PHOSPHATE GUANYLYLTRANSFERASE"/>
    <property type="match status" value="1"/>
</dbReference>
<dbReference type="Pfam" id="PF01050">
    <property type="entry name" value="MannoseP_isomer"/>
    <property type="match status" value="1"/>
</dbReference>
<comment type="catalytic activity">
    <reaction evidence="7">
        <text>alpha-D-mannose 1-phosphate + GTP + H(+) = GDP-alpha-D-mannose + diphosphate</text>
        <dbReference type="Rhea" id="RHEA:15229"/>
        <dbReference type="ChEBI" id="CHEBI:15378"/>
        <dbReference type="ChEBI" id="CHEBI:33019"/>
        <dbReference type="ChEBI" id="CHEBI:37565"/>
        <dbReference type="ChEBI" id="CHEBI:57527"/>
        <dbReference type="ChEBI" id="CHEBI:58409"/>
        <dbReference type="EC" id="2.7.7.13"/>
    </reaction>
</comment>
<gene>
    <name evidence="12" type="primary">cpsB</name>
    <name evidence="12" type="ORF">DPRO_1355</name>
</gene>
<dbReference type="Gene3D" id="3.90.550.10">
    <property type="entry name" value="Spore Coat Polysaccharide Biosynthesis Protein SpsA, Chain A"/>
    <property type="match status" value="1"/>
</dbReference>
<evidence type="ECO:0000256" key="3">
    <source>
        <dbReference type="ARBA" id="ARBA00022679"/>
    </source>
</evidence>
<protein>
    <recommendedName>
        <fullName evidence="2">mannose-1-phosphate guanylyltransferase</fullName>
        <ecNumber evidence="2">2.7.7.13</ecNumber>
    </recommendedName>
</protein>
<dbReference type="Pfam" id="PF00483">
    <property type="entry name" value="NTP_transferase"/>
    <property type="match status" value="1"/>
</dbReference>
<dbReference type="InterPro" id="IPR049577">
    <property type="entry name" value="GMPP_N"/>
</dbReference>
<dbReference type="CDD" id="cd02509">
    <property type="entry name" value="GDP-M1P_Guanylyltransferase"/>
    <property type="match status" value="1"/>
</dbReference>
<keyword evidence="3 12" id="KW-0808">Transferase</keyword>
<proteinExistence type="inferred from homology"/>
<dbReference type="SUPFAM" id="SSF53448">
    <property type="entry name" value="Nucleotide-diphospho-sugar transferases"/>
    <property type="match status" value="1"/>
</dbReference>
<evidence type="ECO:0000259" key="9">
    <source>
        <dbReference type="Pfam" id="PF00483"/>
    </source>
</evidence>
<dbReference type="GO" id="GO:0000271">
    <property type="term" value="P:polysaccharide biosynthetic process"/>
    <property type="evidence" value="ECO:0007669"/>
    <property type="project" value="InterPro"/>
</dbReference>
<dbReference type="InterPro" id="IPR001538">
    <property type="entry name" value="Man6P_isomerase-2_C"/>
</dbReference>
<dbReference type="Gene3D" id="2.60.120.10">
    <property type="entry name" value="Jelly Rolls"/>
    <property type="match status" value="1"/>
</dbReference>
<feature type="domain" description="Mannose-6-phosphate isomerase type II C-terminal" evidence="10">
    <location>
        <begin position="346"/>
        <end position="460"/>
    </location>
</feature>
<feature type="domain" description="MannoseP isomerase/GMP-like beta-helix" evidence="11">
    <location>
        <begin position="294"/>
        <end position="342"/>
    </location>
</feature>
<evidence type="ECO:0000256" key="1">
    <source>
        <dbReference type="ARBA" id="ARBA00006115"/>
    </source>
</evidence>
<dbReference type="NCBIfam" id="TIGR01479">
    <property type="entry name" value="GMP_PMI"/>
    <property type="match status" value="1"/>
</dbReference>
<evidence type="ECO:0000256" key="4">
    <source>
        <dbReference type="ARBA" id="ARBA00022695"/>
    </source>
</evidence>
<dbReference type="InterPro" id="IPR051161">
    <property type="entry name" value="Mannose-6P_isomerase_type2"/>
</dbReference>
<evidence type="ECO:0000313" key="13">
    <source>
        <dbReference type="Proteomes" id="UP000219215"/>
    </source>
</evidence>
<evidence type="ECO:0000256" key="8">
    <source>
        <dbReference type="RuleBase" id="RU004190"/>
    </source>
</evidence>
<dbReference type="GO" id="GO:0004475">
    <property type="term" value="F:mannose-1-phosphate guanylyltransferase (GTP) activity"/>
    <property type="evidence" value="ECO:0007669"/>
    <property type="project" value="UniProtKB-EC"/>
</dbReference>
<dbReference type="FunFam" id="2.60.120.10:FF:000032">
    <property type="entry name" value="Mannose-1-phosphate guanylyltransferase/mannose-6-phosphate isomerase"/>
    <property type="match status" value="1"/>
</dbReference>
<evidence type="ECO:0000256" key="5">
    <source>
        <dbReference type="ARBA" id="ARBA00022741"/>
    </source>
</evidence>
<dbReference type="OrthoDB" id="9806359at2"/>
<dbReference type="InterPro" id="IPR006375">
    <property type="entry name" value="Man1P_GuaTrfase/Man6P_Isoase"/>
</dbReference>